<comment type="cofactor">
    <cofactor evidence="9">
        <name>Mg(2+)</name>
        <dbReference type="ChEBI" id="CHEBI:18420"/>
    </cofactor>
    <cofactor evidence="9">
        <name>Mn(2+)</name>
        <dbReference type="ChEBI" id="CHEBI:29035"/>
    </cofactor>
    <text evidence="9">Mg(2+). Can also accept Mn(2+).</text>
</comment>
<keyword evidence="7 9" id="KW-0067">ATP-binding</keyword>
<dbReference type="Proteomes" id="UP001279642">
    <property type="component" value="Unassembled WGS sequence"/>
</dbReference>
<keyword evidence="8 9" id="KW-0460">Magnesium</keyword>
<evidence type="ECO:0000256" key="2">
    <source>
        <dbReference type="ARBA" id="ARBA00022490"/>
    </source>
</evidence>
<dbReference type="EC" id="2.7.2.1" evidence="9"/>
<comment type="pathway">
    <text evidence="9">Metabolic intermediate biosynthesis; acetyl-CoA biosynthesis; acetyl-CoA from acetate: step 1/2.</text>
</comment>
<feature type="active site" description="Proton donor/acceptor" evidence="9">
    <location>
        <position position="159"/>
    </location>
</feature>
<keyword evidence="3 9" id="KW-0808">Transferase</keyword>
<dbReference type="InterPro" id="IPR004372">
    <property type="entry name" value="Ac/propionate_kinase"/>
</dbReference>
<feature type="binding site" evidence="9">
    <location>
        <position position="102"/>
    </location>
    <ligand>
        <name>substrate</name>
    </ligand>
</feature>
<evidence type="ECO:0000256" key="7">
    <source>
        <dbReference type="ARBA" id="ARBA00022840"/>
    </source>
</evidence>
<dbReference type="InterPro" id="IPR023865">
    <property type="entry name" value="Aliphatic_acid_kinase_CS"/>
</dbReference>
<dbReference type="Gene3D" id="3.30.420.40">
    <property type="match status" value="2"/>
</dbReference>
<dbReference type="Pfam" id="PF00871">
    <property type="entry name" value="Acetate_kinase"/>
    <property type="match status" value="1"/>
</dbReference>
<dbReference type="SUPFAM" id="SSF53067">
    <property type="entry name" value="Actin-like ATPase domain"/>
    <property type="match status" value="2"/>
</dbReference>
<dbReference type="NCBIfam" id="TIGR00016">
    <property type="entry name" value="ackA"/>
    <property type="match status" value="1"/>
</dbReference>
<sequence>MSSKDAHDGNKLLVLNAGSSSLKFAIYNAGIGAEMPALLLKGQIAGIGQDRTRLEVKALQGEAPDWPFEADAISTHREALSLLIDRLAITREKATWLGIGHRVVHGGTAYSAPIVITDNDIAALESICPLAPLHQPHNVAAIKALRDLLPDMPQVACFDTGFHADNPERITRFALPERFWRAGIRRYGFHGISYEAILHRLQQEKIDIPSRLVIAHLGNGASMAAIKDGKGIASSMGFSTLEGLVMGTRPGSIDPGVLLHLLHDGMSLGDLEKLLYHQSGLLGLSGISADMKTLSDSKDPAAARAIDLYCHRIAMELARMSAELQGLDMMIFTGGIGENAANIRAAVCNEAAWLGLSLASGANERAAHPAGPLQISIAGKHVRVMVVPTDEEGVIARHCKELISHI</sequence>
<name>A0ABU5EG26_9PROT</name>
<dbReference type="PROSITE" id="PS01076">
    <property type="entry name" value="ACETATE_KINASE_2"/>
    <property type="match status" value="1"/>
</dbReference>
<feature type="binding site" evidence="9">
    <location>
        <position position="16"/>
    </location>
    <ligand>
        <name>Mg(2+)</name>
        <dbReference type="ChEBI" id="CHEBI:18420"/>
    </ligand>
</feature>
<dbReference type="RefSeq" id="WP_320510247.1">
    <property type="nucleotide sequence ID" value="NZ_JAXCLW010000008.1"/>
</dbReference>
<dbReference type="PIRSF" id="PIRSF000722">
    <property type="entry name" value="Acetate_prop_kin"/>
    <property type="match status" value="1"/>
</dbReference>
<evidence type="ECO:0000313" key="12">
    <source>
        <dbReference type="Proteomes" id="UP001279642"/>
    </source>
</evidence>
<protein>
    <recommendedName>
        <fullName evidence="9">Acetate kinase</fullName>
        <ecNumber evidence="9">2.7.2.1</ecNumber>
    </recommendedName>
    <alternativeName>
        <fullName evidence="9">Acetokinase</fullName>
    </alternativeName>
</protein>
<comment type="subcellular location">
    <subcellularLocation>
        <location evidence="9">Cytoplasm</location>
    </subcellularLocation>
</comment>
<evidence type="ECO:0000256" key="10">
    <source>
        <dbReference type="RuleBase" id="RU003835"/>
    </source>
</evidence>
<dbReference type="PANTHER" id="PTHR21060:SF21">
    <property type="entry name" value="ACETATE KINASE"/>
    <property type="match status" value="1"/>
</dbReference>
<evidence type="ECO:0000256" key="8">
    <source>
        <dbReference type="ARBA" id="ARBA00022842"/>
    </source>
</evidence>
<accession>A0ABU5EG26</accession>
<comment type="subunit">
    <text evidence="9">Homodimer.</text>
</comment>
<keyword evidence="2 9" id="KW-0963">Cytoplasm</keyword>
<dbReference type="InterPro" id="IPR000890">
    <property type="entry name" value="Aliphatic_acid_kin_short-chain"/>
</dbReference>
<reference evidence="11 12" key="1">
    <citation type="journal article" date="2016" name="Antonie Van Leeuwenhoek">
        <title>Dongia soli sp. nov., isolated from soil from Dokdo, Korea.</title>
        <authorList>
            <person name="Kim D.U."/>
            <person name="Lee H."/>
            <person name="Kim H."/>
            <person name="Kim S.G."/>
            <person name="Ka J.O."/>
        </authorList>
    </citation>
    <scope>NUCLEOTIDE SEQUENCE [LARGE SCALE GENOMIC DNA]</scope>
    <source>
        <strain evidence="11 12">D78</strain>
    </source>
</reference>
<feature type="site" description="Transition state stabilizer" evidence="9">
    <location>
        <position position="190"/>
    </location>
</feature>
<proteinExistence type="inferred from homology"/>
<dbReference type="PROSITE" id="PS01075">
    <property type="entry name" value="ACETATE_KINASE_1"/>
    <property type="match status" value="1"/>
</dbReference>
<comment type="catalytic activity">
    <reaction evidence="9">
        <text>acetate + ATP = acetyl phosphate + ADP</text>
        <dbReference type="Rhea" id="RHEA:11352"/>
        <dbReference type="ChEBI" id="CHEBI:22191"/>
        <dbReference type="ChEBI" id="CHEBI:30089"/>
        <dbReference type="ChEBI" id="CHEBI:30616"/>
        <dbReference type="ChEBI" id="CHEBI:456216"/>
        <dbReference type="EC" id="2.7.2.1"/>
    </reaction>
</comment>
<evidence type="ECO:0000256" key="5">
    <source>
        <dbReference type="ARBA" id="ARBA00022741"/>
    </source>
</evidence>
<dbReference type="HAMAP" id="MF_00020">
    <property type="entry name" value="Acetate_kinase"/>
    <property type="match status" value="1"/>
</dbReference>
<feature type="binding site" evidence="9">
    <location>
        <begin position="335"/>
        <end position="339"/>
    </location>
    <ligand>
        <name>ATP</name>
        <dbReference type="ChEBI" id="CHEBI:30616"/>
    </ligand>
</feature>
<evidence type="ECO:0000313" key="11">
    <source>
        <dbReference type="EMBL" id="MDY0885173.1"/>
    </source>
</evidence>
<comment type="caution">
    <text evidence="9">Lacks conserved residue(s) required for the propagation of feature annotation.</text>
</comment>
<dbReference type="PRINTS" id="PR00471">
    <property type="entry name" value="ACETATEKNASE"/>
</dbReference>
<organism evidence="11 12">
    <name type="scientific">Dongia soli</name>
    <dbReference type="NCBI Taxonomy" id="600628"/>
    <lineage>
        <taxon>Bacteria</taxon>
        <taxon>Pseudomonadati</taxon>
        <taxon>Pseudomonadota</taxon>
        <taxon>Alphaproteobacteria</taxon>
        <taxon>Rhodospirillales</taxon>
        <taxon>Dongiaceae</taxon>
        <taxon>Dongia</taxon>
    </lineage>
</organism>
<keyword evidence="5 9" id="KW-0547">Nucleotide-binding</keyword>
<keyword evidence="12" id="KW-1185">Reference proteome</keyword>
<evidence type="ECO:0000256" key="4">
    <source>
        <dbReference type="ARBA" id="ARBA00022723"/>
    </source>
</evidence>
<dbReference type="EMBL" id="JAXCLW010000008">
    <property type="protein sequence ID" value="MDY0885173.1"/>
    <property type="molecule type" value="Genomic_DNA"/>
</dbReference>
<feature type="binding site" evidence="9">
    <location>
        <begin position="216"/>
        <end position="220"/>
    </location>
    <ligand>
        <name>ATP</name>
        <dbReference type="ChEBI" id="CHEBI:30616"/>
    </ligand>
</feature>
<feature type="site" description="Transition state stabilizer" evidence="9">
    <location>
        <position position="249"/>
    </location>
</feature>
<comment type="caution">
    <text evidence="11">The sequence shown here is derived from an EMBL/GenBank/DDBJ whole genome shotgun (WGS) entry which is preliminary data.</text>
</comment>
<evidence type="ECO:0000256" key="1">
    <source>
        <dbReference type="ARBA" id="ARBA00008748"/>
    </source>
</evidence>
<keyword evidence="6 9" id="KW-0418">Kinase</keyword>
<dbReference type="GO" id="GO:0008776">
    <property type="term" value="F:acetate kinase activity"/>
    <property type="evidence" value="ECO:0007669"/>
    <property type="project" value="UniProtKB-EC"/>
</dbReference>
<dbReference type="InterPro" id="IPR043129">
    <property type="entry name" value="ATPase_NBD"/>
</dbReference>
<evidence type="ECO:0000256" key="6">
    <source>
        <dbReference type="ARBA" id="ARBA00022777"/>
    </source>
</evidence>
<dbReference type="PANTHER" id="PTHR21060">
    <property type="entry name" value="ACETATE KINASE"/>
    <property type="match status" value="1"/>
</dbReference>
<comment type="similarity">
    <text evidence="1 9 10">Belongs to the acetokinase family.</text>
</comment>
<keyword evidence="4 9" id="KW-0479">Metal-binding</keyword>
<evidence type="ECO:0000256" key="9">
    <source>
        <dbReference type="HAMAP-Rule" id="MF_00020"/>
    </source>
</evidence>
<feature type="binding site" evidence="9">
    <location>
        <position position="391"/>
    </location>
    <ligand>
        <name>Mg(2+)</name>
        <dbReference type="ChEBI" id="CHEBI:18420"/>
    </ligand>
</feature>
<evidence type="ECO:0000256" key="3">
    <source>
        <dbReference type="ARBA" id="ARBA00022679"/>
    </source>
</evidence>
<feature type="binding site" evidence="9">
    <location>
        <position position="23"/>
    </location>
    <ligand>
        <name>ATP</name>
        <dbReference type="ChEBI" id="CHEBI:30616"/>
    </ligand>
</feature>
<comment type="function">
    <text evidence="9">Catalyzes the formation of acetyl phosphate from acetate and ATP. Can also catalyze the reverse reaction.</text>
</comment>
<gene>
    <name evidence="9" type="primary">ackA</name>
    <name evidence="11" type="ORF">SMD27_20195</name>
</gene>